<evidence type="ECO:0000313" key="2">
    <source>
        <dbReference type="EMBL" id="KAK7367085.1"/>
    </source>
</evidence>
<dbReference type="EMBL" id="JAYMYR010000004">
    <property type="protein sequence ID" value="KAK7367085.1"/>
    <property type="molecule type" value="Genomic_DNA"/>
</dbReference>
<keyword evidence="1" id="KW-0472">Membrane</keyword>
<protein>
    <submittedName>
        <fullName evidence="2">Uncharacterized protein</fullName>
    </submittedName>
</protein>
<dbReference type="AlphaFoldDB" id="A0AAN9R968"/>
<keyword evidence="1" id="KW-0812">Transmembrane</keyword>
<comment type="caution">
    <text evidence="2">The sequence shown here is derived from an EMBL/GenBank/DDBJ whole genome shotgun (WGS) entry which is preliminary data.</text>
</comment>
<feature type="transmembrane region" description="Helical" evidence="1">
    <location>
        <begin position="29"/>
        <end position="52"/>
    </location>
</feature>
<proteinExistence type="predicted"/>
<keyword evidence="1" id="KW-1133">Transmembrane helix</keyword>
<feature type="transmembrane region" description="Helical" evidence="1">
    <location>
        <begin position="7"/>
        <end position="23"/>
    </location>
</feature>
<sequence length="76" mass="8950">MISPPIFILLVYLQTFYFVWIIGQNLFLLRMFLIIVSIVIYLTLIGNIFIFIGMHKNIFKLFLTNFPLASSSTREM</sequence>
<gene>
    <name evidence="2" type="ORF">VNO80_09094</name>
</gene>
<reference evidence="2 3" key="1">
    <citation type="submission" date="2024-01" db="EMBL/GenBank/DDBJ databases">
        <title>The genomes of 5 underutilized Papilionoideae crops provide insights into root nodulation and disease resistanc.</title>
        <authorList>
            <person name="Jiang F."/>
        </authorList>
    </citation>
    <scope>NUCLEOTIDE SEQUENCE [LARGE SCALE GENOMIC DNA]</scope>
    <source>
        <strain evidence="2">JINMINGXINNONG_FW02</strain>
        <tissue evidence="2">Leaves</tissue>
    </source>
</reference>
<dbReference type="Proteomes" id="UP001374584">
    <property type="component" value="Unassembled WGS sequence"/>
</dbReference>
<name>A0AAN9R968_PHACN</name>
<evidence type="ECO:0000256" key="1">
    <source>
        <dbReference type="SAM" id="Phobius"/>
    </source>
</evidence>
<accession>A0AAN9R968</accession>
<organism evidence="2 3">
    <name type="scientific">Phaseolus coccineus</name>
    <name type="common">Scarlet runner bean</name>
    <name type="synonym">Phaseolus multiflorus</name>
    <dbReference type="NCBI Taxonomy" id="3886"/>
    <lineage>
        <taxon>Eukaryota</taxon>
        <taxon>Viridiplantae</taxon>
        <taxon>Streptophyta</taxon>
        <taxon>Embryophyta</taxon>
        <taxon>Tracheophyta</taxon>
        <taxon>Spermatophyta</taxon>
        <taxon>Magnoliopsida</taxon>
        <taxon>eudicotyledons</taxon>
        <taxon>Gunneridae</taxon>
        <taxon>Pentapetalae</taxon>
        <taxon>rosids</taxon>
        <taxon>fabids</taxon>
        <taxon>Fabales</taxon>
        <taxon>Fabaceae</taxon>
        <taxon>Papilionoideae</taxon>
        <taxon>50 kb inversion clade</taxon>
        <taxon>NPAAA clade</taxon>
        <taxon>indigoferoid/millettioid clade</taxon>
        <taxon>Phaseoleae</taxon>
        <taxon>Phaseolus</taxon>
    </lineage>
</organism>
<evidence type="ECO:0000313" key="3">
    <source>
        <dbReference type="Proteomes" id="UP001374584"/>
    </source>
</evidence>
<keyword evidence="3" id="KW-1185">Reference proteome</keyword>